<dbReference type="InterPro" id="IPR040803">
    <property type="entry name" value="MfnD_preATP-grasp"/>
</dbReference>
<evidence type="ECO:0000259" key="2">
    <source>
        <dbReference type="PROSITE" id="PS50975"/>
    </source>
</evidence>
<feature type="domain" description="ATP-grasp" evidence="2">
    <location>
        <begin position="138"/>
        <end position="333"/>
    </location>
</feature>
<dbReference type="EMBL" id="WTVN01000013">
    <property type="protein sequence ID" value="NMG44097.1"/>
    <property type="molecule type" value="Genomic_DNA"/>
</dbReference>
<dbReference type="Pfam" id="PF18301">
    <property type="entry name" value="preATP-grasp_3"/>
    <property type="match status" value="1"/>
</dbReference>
<comment type="caution">
    <text evidence="3">The sequence shown here is derived from an EMBL/GenBank/DDBJ whole genome shotgun (WGS) entry which is preliminary data.</text>
</comment>
<proteinExistence type="predicted"/>
<dbReference type="PROSITE" id="PS50975">
    <property type="entry name" value="ATP_GRASP"/>
    <property type="match status" value="1"/>
</dbReference>
<gene>
    <name evidence="3" type="ORF">GPA22_10185</name>
</gene>
<organism evidence="3 4">
    <name type="scientific">Aromatoleum toluvorans</name>
    <dbReference type="NCBI Taxonomy" id="92002"/>
    <lineage>
        <taxon>Bacteria</taxon>
        <taxon>Pseudomonadati</taxon>
        <taxon>Pseudomonadota</taxon>
        <taxon>Betaproteobacteria</taxon>
        <taxon>Rhodocyclales</taxon>
        <taxon>Rhodocyclaceae</taxon>
        <taxon>Aromatoleum</taxon>
    </lineage>
</organism>
<reference evidence="3 4" key="1">
    <citation type="submission" date="2019-12" db="EMBL/GenBank/DDBJ databases">
        <title>Comparative genomics gives insights into the taxonomy of the Azoarcus-Aromatoleum group and reveals separate origins of nif in the plant-associated Azoarcus and non-plant-associated Aromatoleum sub-groups.</title>
        <authorList>
            <person name="Lafos M."/>
            <person name="Maluk M."/>
            <person name="Batista M."/>
            <person name="Junghare M."/>
            <person name="Carmona M."/>
            <person name="Faoro H."/>
            <person name="Cruz L.M."/>
            <person name="Battistoni F."/>
            <person name="De Souza E."/>
            <person name="Pedrosa F."/>
            <person name="Chen W.-M."/>
            <person name="Poole P.S."/>
            <person name="Dixon R.A."/>
            <person name="James E.K."/>
        </authorList>
    </citation>
    <scope>NUCLEOTIDE SEQUENCE [LARGE SCALE GENOMIC DNA]</scope>
    <source>
        <strain evidence="3 4">Td21</strain>
    </source>
</reference>
<keyword evidence="4" id="KW-1185">Reference proteome</keyword>
<dbReference type="Gene3D" id="3.40.50.11770">
    <property type="match status" value="1"/>
</dbReference>
<evidence type="ECO:0000256" key="1">
    <source>
        <dbReference type="PROSITE-ProRule" id="PRU00409"/>
    </source>
</evidence>
<accession>A0ABX1PZN6</accession>
<evidence type="ECO:0000313" key="3">
    <source>
        <dbReference type="EMBL" id="NMG44097.1"/>
    </source>
</evidence>
<dbReference type="PIRSF" id="PIRSF016766">
    <property type="entry name" value="UCP016766_ATPgrasp"/>
    <property type="match status" value="1"/>
</dbReference>
<dbReference type="InterPro" id="IPR011761">
    <property type="entry name" value="ATP-grasp"/>
</dbReference>
<dbReference type="SUPFAM" id="SSF56059">
    <property type="entry name" value="Glutathione synthetase ATP-binding domain-like"/>
    <property type="match status" value="1"/>
</dbReference>
<dbReference type="Gene3D" id="3.30.470.20">
    <property type="entry name" value="ATP-grasp fold, B domain"/>
    <property type="match status" value="1"/>
</dbReference>
<dbReference type="Pfam" id="PF02655">
    <property type="entry name" value="ATP-grasp_3"/>
    <property type="match status" value="1"/>
</dbReference>
<dbReference type="InterPro" id="IPR003806">
    <property type="entry name" value="ATP-grasp_PylC-type"/>
</dbReference>
<sequence length="341" mass="35215">MDERRKRVLVYECISGGGLASPGGEPPDPGLLAQGLAMRDALAADLQRVDSVKLTCVVSRHAPLPAALAGIRCVDGGDGRRAAADFLIGEIPAYDRVWVVAPESDDLLAQLSACVGAERWVGCTTPAIRVAASKSATRRCLAANGIDVPATWQPGEPEPAGGDGWIVKPDDGAGSVDTQRHAHFAAARDDLLARLDRGAASTLEAWIEGVPLSLSLLCRAGRAELLAINRQRIVSSPGGAVLYQGVDVGIAPIHGAAGRRLAALAQHIAAALPGLAGYIGVDVVWPAPSLSDAAAAAARPVVIEINPRVTCAYVGLSAALDRNLAREILDIDAAEVAHGPH</sequence>
<keyword evidence="1" id="KW-0547">Nucleotide-binding</keyword>
<dbReference type="Proteomes" id="UP000623795">
    <property type="component" value="Unassembled WGS sequence"/>
</dbReference>
<protein>
    <submittedName>
        <fullName evidence="3">ATP-grasp domain-containing protein</fullName>
    </submittedName>
</protein>
<name>A0ABX1PZN6_9RHOO</name>
<keyword evidence="1" id="KW-0067">ATP-binding</keyword>
<dbReference type="InterPro" id="IPR024710">
    <property type="entry name" value="MfnD"/>
</dbReference>
<evidence type="ECO:0000313" key="4">
    <source>
        <dbReference type="Proteomes" id="UP000623795"/>
    </source>
</evidence>